<feature type="compositionally biased region" description="Polar residues" evidence="3">
    <location>
        <begin position="51"/>
        <end position="81"/>
    </location>
</feature>
<dbReference type="InterPro" id="IPR050316">
    <property type="entry name" value="Tyrosinase/Hemocyanin"/>
</dbReference>
<dbReference type="Proteomes" id="UP001211065">
    <property type="component" value="Unassembled WGS sequence"/>
</dbReference>
<keyword evidence="7" id="KW-1185">Reference proteome</keyword>
<protein>
    <recommendedName>
        <fullName evidence="5">Tyrosinase copper-binding domain-containing protein</fullName>
    </recommendedName>
</protein>
<dbReference type="AlphaFoldDB" id="A0AAD5U175"/>
<feature type="domain" description="Tyrosinase copper-binding" evidence="5">
    <location>
        <begin position="273"/>
        <end position="284"/>
    </location>
</feature>
<evidence type="ECO:0000313" key="6">
    <source>
        <dbReference type="EMBL" id="KAJ3221078.1"/>
    </source>
</evidence>
<evidence type="ECO:0000256" key="1">
    <source>
        <dbReference type="ARBA" id="ARBA00022723"/>
    </source>
</evidence>
<reference evidence="6" key="1">
    <citation type="submission" date="2020-05" db="EMBL/GenBank/DDBJ databases">
        <title>Phylogenomic resolution of chytrid fungi.</title>
        <authorList>
            <person name="Stajich J.E."/>
            <person name="Amses K."/>
            <person name="Simmons R."/>
            <person name="Seto K."/>
            <person name="Myers J."/>
            <person name="Bonds A."/>
            <person name="Quandt C.A."/>
            <person name="Barry K."/>
            <person name="Liu P."/>
            <person name="Grigoriev I."/>
            <person name="Longcore J.E."/>
            <person name="James T.Y."/>
        </authorList>
    </citation>
    <scope>NUCLEOTIDE SEQUENCE</scope>
    <source>
        <strain evidence="6">JEL0476</strain>
    </source>
</reference>
<gene>
    <name evidence="6" type="ORF">HK099_003795</name>
</gene>
<dbReference type="PANTHER" id="PTHR11474">
    <property type="entry name" value="TYROSINASE FAMILY MEMBER"/>
    <property type="match status" value="1"/>
</dbReference>
<dbReference type="Gene3D" id="1.10.1280.10">
    <property type="entry name" value="Di-copper center containing domain from catechol oxidase"/>
    <property type="match status" value="1"/>
</dbReference>
<dbReference type="GO" id="GO:0016491">
    <property type="term" value="F:oxidoreductase activity"/>
    <property type="evidence" value="ECO:0007669"/>
    <property type="project" value="InterPro"/>
</dbReference>
<dbReference type="PROSITE" id="PS00498">
    <property type="entry name" value="TYROSINASE_2"/>
    <property type="match status" value="1"/>
</dbReference>
<keyword evidence="1" id="KW-0479">Metal-binding</keyword>
<dbReference type="PANTHER" id="PTHR11474:SF126">
    <property type="entry name" value="TYROSINASE-LIKE PROTEIN TYR-1-RELATED"/>
    <property type="match status" value="1"/>
</dbReference>
<evidence type="ECO:0000256" key="2">
    <source>
        <dbReference type="ARBA" id="ARBA00023008"/>
    </source>
</evidence>
<dbReference type="InterPro" id="IPR008922">
    <property type="entry name" value="Di-copper_centre_dom_sf"/>
</dbReference>
<name>A0AAD5U175_9FUNG</name>
<dbReference type="EMBL" id="JADGJW010000253">
    <property type="protein sequence ID" value="KAJ3221078.1"/>
    <property type="molecule type" value="Genomic_DNA"/>
</dbReference>
<evidence type="ECO:0000256" key="3">
    <source>
        <dbReference type="SAM" id="MobiDB-lite"/>
    </source>
</evidence>
<evidence type="ECO:0000313" key="7">
    <source>
        <dbReference type="Proteomes" id="UP001211065"/>
    </source>
</evidence>
<dbReference type="InterPro" id="IPR002227">
    <property type="entry name" value="Tyrosinase_Cu-bd"/>
</dbReference>
<feature type="region of interest" description="Disordered" evidence="3">
    <location>
        <begin position="26"/>
        <end position="85"/>
    </location>
</feature>
<feature type="signal peptide" evidence="4">
    <location>
        <begin position="1"/>
        <end position="18"/>
    </location>
</feature>
<keyword evidence="4" id="KW-0732">Signal</keyword>
<dbReference type="Pfam" id="PF00264">
    <property type="entry name" value="Tyrosinase"/>
    <property type="match status" value="1"/>
</dbReference>
<organism evidence="6 7">
    <name type="scientific">Clydaea vesicula</name>
    <dbReference type="NCBI Taxonomy" id="447962"/>
    <lineage>
        <taxon>Eukaryota</taxon>
        <taxon>Fungi</taxon>
        <taxon>Fungi incertae sedis</taxon>
        <taxon>Chytridiomycota</taxon>
        <taxon>Chytridiomycota incertae sedis</taxon>
        <taxon>Chytridiomycetes</taxon>
        <taxon>Lobulomycetales</taxon>
        <taxon>Lobulomycetaceae</taxon>
        <taxon>Clydaea</taxon>
    </lineage>
</organism>
<comment type="caution">
    <text evidence="6">The sequence shown here is derived from an EMBL/GenBank/DDBJ whole genome shotgun (WGS) entry which is preliminary data.</text>
</comment>
<dbReference type="GO" id="GO:0046872">
    <property type="term" value="F:metal ion binding"/>
    <property type="evidence" value="ECO:0007669"/>
    <property type="project" value="UniProtKB-KW"/>
</dbReference>
<feature type="chain" id="PRO_5041918922" description="Tyrosinase copper-binding domain-containing protein" evidence="4">
    <location>
        <begin position="19"/>
        <end position="388"/>
    </location>
</feature>
<dbReference type="SUPFAM" id="SSF48056">
    <property type="entry name" value="Di-copper centre-containing domain"/>
    <property type="match status" value="1"/>
</dbReference>
<evidence type="ECO:0000256" key="4">
    <source>
        <dbReference type="SAM" id="SignalP"/>
    </source>
</evidence>
<proteinExistence type="predicted"/>
<evidence type="ECO:0000259" key="5">
    <source>
        <dbReference type="PROSITE" id="PS00498"/>
    </source>
</evidence>
<accession>A0AAD5U175</accession>
<sequence>MHLTQALLGILALSFAAALPQEPVETETTLLPSESSTVQSQTSQASIPPETFSTSTLPPSETNTLAPSTTSEAISEPTTGGETLRCSGRTARKEVRQMKQDGDWDAFIGAYMSLVSDGTLASYVNQHVQSWGFAHFNAHFLPYHRIFLKKFEEDLQSRGARYLPYWDSSADSQDLLNSQILTAEFFGKLASDGTIQDGPFSRGNYSTPVDGLPLTRGYKEGDTLYAFPLIQNAINNPSFSGMSEDIEYGQHAVVHSIIGGASGSMSVQTSPNDPLFFLHHCYVDYIFYKWQLQNPGSPFEADNYNLGRMTPNEIIAPWNVPVRNAWTVDQACVGYEDPDPNVVKVAGNGTIRPPSNATAWLNNAGANKTVAKTVAKKATENVKKVKED</sequence>
<feature type="compositionally biased region" description="Low complexity" evidence="3">
    <location>
        <begin position="26"/>
        <end position="46"/>
    </location>
</feature>
<dbReference type="PRINTS" id="PR00092">
    <property type="entry name" value="TYROSINASE"/>
</dbReference>
<keyword evidence="2" id="KW-0186">Copper</keyword>